<dbReference type="Proteomes" id="UP000823388">
    <property type="component" value="Chromosome 3N"/>
</dbReference>
<name>A0A8T0U3A5_PANVG</name>
<keyword evidence="2" id="KW-1185">Reference proteome</keyword>
<organism evidence="1 2">
    <name type="scientific">Panicum virgatum</name>
    <name type="common">Blackwell switchgrass</name>
    <dbReference type="NCBI Taxonomy" id="38727"/>
    <lineage>
        <taxon>Eukaryota</taxon>
        <taxon>Viridiplantae</taxon>
        <taxon>Streptophyta</taxon>
        <taxon>Embryophyta</taxon>
        <taxon>Tracheophyta</taxon>
        <taxon>Spermatophyta</taxon>
        <taxon>Magnoliopsida</taxon>
        <taxon>Liliopsida</taxon>
        <taxon>Poales</taxon>
        <taxon>Poaceae</taxon>
        <taxon>PACMAD clade</taxon>
        <taxon>Panicoideae</taxon>
        <taxon>Panicodae</taxon>
        <taxon>Paniceae</taxon>
        <taxon>Panicinae</taxon>
        <taxon>Panicum</taxon>
        <taxon>Panicum sect. Hiantes</taxon>
    </lineage>
</organism>
<evidence type="ECO:0000313" key="1">
    <source>
        <dbReference type="EMBL" id="KAG2614729.1"/>
    </source>
</evidence>
<accession>A0A8T0U3A5</accession>
<dbReference type="AlphaFoldDB" id="A0A8T0U3A5"/>
<comment type="caution">
    <text evidence="1">The sequence shown here is derived from an EMBL/GenBank/DDBJ whole genome shotgun (WGS) entry which is preliminary data.</text>
</comment>
<dbReference type="EMBL" id="CM029042">
    <property type="protein sequence ID" value="KAG2614729.1"/>
    <property type="molecule type" value="Genomic_DNA"/>
</dbReference>
<protein>
    <submittedName>
        <fullName evidence="1">Uncharacterized protein</fullName>
    </submittedName>
</protein>
<gene>
    <name evidence="1" type="ORF">PVAP13_3NG005090</name>
</gene>
<evidence type="ECO:0000313" key="2">
    <source>
        <dbReference type="Proteomes" id="UP000823388"/>
    </source>
</evidence>
<sequence>MNTSIVQEIARMQCKSINGEQTGEGGDADEEELPVGDPPFNLLAARLPPLHGAAGATLHRRRQAAAATALLRCPSQRSLRSPPQQSAGTHMLLLKLCSSIYASHTAMLLPFDLWSTPKNEFLRFNKISTSLSHQICGIKRLLCWAFIFADKKKCSLLLRFNIFIRMPCF</sequence>
<reference evidence="1" key="1">
    <citation type="submission" date="2020-05" db="EMBL/GenBank/DDBJ databases">
        <title>WGS assembly of Panicum virgatum.</title>
        <authorList>
            <person name="Lovell J.T."/>
            <person name="Jenkins J."/>
            <person name="Shu S."/>
            <person name="Juenger T.E."/>
            <person name="Schmutz J."/>
        </authorList>
    </citation>
    <scope>NUCLEOTIDE SEQUENCE</scope>
    <source>
        <strain evidence="1">AP13</strain>
    </source>
</reference>
<proteinExistence type="predicted"/>